<dbReference type="Proteomes" id="UP000253551">
    <property type="component" value="Unassembled WGS sequence"/>
</dbReference>
<accession>A0A367INV8</accession>
<proteinExistence type="predicted"/>
<dbReference type="AlphaFoldDB" id="A0A367INV8"/>
<dbReference type="EMBL" id="PJQM01006648">
    <property type="protein sequence ID" value="RCH79333.1"/>
    <property type="molecule type" value="Genomic_DNA"/>
</dbReference>
<feature type="non-terminal residue" evidence="2">
    <location>
        <position position="189"/>
    </location>
</feature>
<reference evidence="2 3" key="1">
    <citation type="journal article" date="2018" name="G3 (Bethesda)">
        <title>Phylogenetic and Phylogenomic Definition of Rhizopus Species.</title>
        <authorList>
            <person name="Gryganskyi A.P."/>
            <person name="Golan J."/>
            <person name="Dolatabadi S."/>
            <person name="Mondo S."/>
            <person name="Robb S."/>
            <person name="Idnurm A."/>
            <person name="Muszewska A."/>
            <person name="Steczkiewicz K."/>
            <person name="Masonjones S."/>
            <person name="Liao H.L."/>
            <person name="Gajdeczka M.T."/>
            <person name="Anike F."/>
            <person name="Vuek A."/>
            <person name="Anishchenko I.M."/>
            <person name="Voigt K."/>
            <person name="de Hoog G.S."/>
            <person name="Smith M.E."/>
            <person name="Heitman J."/>
            <person name="Vilgalys R."/>
            <person name="Stajich J.E."/>
        </authorList>
    </citation>
    <scope>NUCLEOTIDE SEQUENCE [LARGE SCALE GENOMIC DNA]</scope>
    <source>
        <strain evidence="2 3">LSU 92-RS-03</strain>
    </source>
</reference>
<evidence type="ECO:0000313" key="2">
    <source>
        <dbReference type="EMBL" id="RCH79333.1"/>
    </source>
</evidence>
<keyword evidence="3" id="KW-1185">Reference proteome</keyword>
<protein>
    <submittedName>
        <fullName evidence="2">Uncharacterized protein</fullName>
    </submittedName>
</protein>
<dbReference type="OrthoDB" id="2213064at2759"/>
<gene>
    <name evidence="2" type="ORF">CU098_001063</name>
</gene>
<sequence>MKEQLIEFNNDVARSAPDSAPGSEQQNVEKEDNSVATVIKRKALEYRERYHSLNTNEKGVVSLGLNSILDFELKKQYRPVGYNTTEYGRTRSILQPVFQAYRENKTFDTNWVEMYKEAKKLEKHYDPVFSPKHAGIAFCIFFVIQDLSIIRYNLGLFDTAIDSSEWDFVVKFLGPITERLFRDSELRLK</sequence>
<evidence type="ECO:0000256" key="1">
    <source>
        <dbReference type="SAM" id="MobiDB-lite"/>
    </source>
</evidence>
<feature type="region of interest" description="Disordered" evidence="1">
    <location>
        <begin position="1"/>
        <end position="32"/>
    </location>
</feature>
<name>A0A367INV8_RHIST</name>
<comment type="caution">
    <text evidence="2">The sequence shown here is derived from an EMBL/GenBank/DDBJ whole genome shotgun (WGS) entry which is preliminary data.</text>
</comment>
<organism evidence="2 3">
    <name type="scientific">Rhizopus stolonifer</name>
    <name type="common">Rhizopus nigricans</name>
    <dbReference type="NCBI Taxonomy" id="4846"/>
    <lineage>
        <taxon>Eukaryota</taxon>
        <taxon>Fungi</taxon>
        <taxon>Fungi incertae sedis</taxon>
        <taxon>Mucoromycota</taxon>
        <taxon>Mucoromycotina</taxon>
        <taxon>Mucoromycetes</taxon>
        <taxon>Mucorales</taxon>
        <taxon>Mucorineae</taxon>
        <taxon>Rhizopodaceae</taxon>
        <taxon>Rhizopus</taxon>
    </lineage>
</organism>
<evidence type="ECO:0000313" key="3">
    <source>
        <dbReference type="Proteomes" id="UP000253551"/>
    </source>
</evidence>